<protein>
    <recommendedName>
        <fullName evidence="1">Transposase DDE domain-containing protein</fullName>
    </recommendedName>
</protein>
<comment type="caution">
    <text evidence="2">The sequence shown here is derived from an EMBL/GenBank/DDBJ whole genome shotgun (WGS) entry which is preliminary data.</text>
</comment>
<proteinExistence type="predicted"/>
<name>A0ABQ2VPS5_9ACTN</name>
<evidence type="ECO:0000313" key="2">
    <source>
        <dbReference type="EMBL" id="GGV05896.1"/>
    </source>
</evidence>
<evidence type="ECO:0000259" key="1">
    <source>
        <dbReference type="Pfam" id="PF13751"/>
    </source>
</evidence>
<feature type="domain" description="Transposase DDE" evidence="1">
    <location>
        <begin position="65"/>
        <end position="176"/>
    </location>
</feature>
<accession>A0ABQ2VPS5</accession>
<gene>
    <name evidence="2" type="ORF">GCM10010211_85780</name>
</gene>
<sequence length="181" mass="19888">MDLLAQETGTLDVLADSAYSTAALRKELTTGGHRLLIKPAALKEAVTGGFTLDDFRIDAPAGTVTCPAGHTTSLLPAGGKHQQCKAWFTVQQCTGCPLQARCTTSERGRVVTWRPHRELQADARRQATDPSWQADYRRWRPPVEPVIAWLVAHGNRRLPCRGTIKGERWIHHRAAASTSAD</sequence>
<reference evidence="3" key="1">
    <citation type="journal article" date="2019" name="Int. J. Syst. Evol. Microbiol.">
        <title>The Global Catalogue of Microorganisms (GCM) 10K type strain sequencing project: providing services to taxonomists for standard genome sequencing and annotation.</title>
        <authorList>
            <consortium name="The Broad Institute Genomics Platform"/>
            <consortium name="The Broad Institute Genome Sequencing Center for Infectious Disease"/>
            <person name="Wu L."/>
            <person name="Ma J."/>
        </authorList>
    </citation>
    <scope>NUCLEOTIDE SEQUENCE [LARGE SCALE GENOMIC DNA]</scope>
    <source>
        <strain evidence="3">JCM 3399</strain>
    </source>
</reference>
<dbReference type="InterPro" id="IPR025668">
    <property type="entry name" value="Tnp_DDE_dom"/>
</dbReference>
<dbReference type="PANTHER" id="PTHR33408:SF2">
    <property type="entry name" value="TRANSPOSASE DDE DOMAIN-CONTAINING PROTEIN"/>
    <property type="match status" value="1"/>
</dbReference>
<dbReference type="Pfam" id="PF13751">
    <property type="entry name" value="DDE_Tnp_1_6"/>
    <property type="match status" value="1"/>
</dbReference>
<dbReference type="PANTHER" id="PTHR33408">
    <property type="entry name" value="TRANSPOSASE"/>
    <property type="match status" value="1"/>
</dbReference>
<organism evidence="2 3">
    <name type="scientific">Streptomyces albospinus</name>
    <dbReference type="NCBI Taxonomy" id="285515"/>
    <lineage>
        <taxon>Bacteria</taxon>
        <taxon>Bacillati</taxon>
        <taxon>Actinomycetota</taxon>
        <taxon>Actinomycetes</taxon>
        <taxon>Kitasatosporales</taxon>
        <taxon>Streptomycetaceae</taxon>
        <taxon>Streptomyces</taxon>
    </lineage>
</organism>
<evidence type="ECO:0000313" key="3">
    <source>
        <dbReference type="Proteomes" id="UP000654471"/>
    </source>
</evidence>
<keyword evidence="3" id="KW-1185">Reference proteome</keyword>
<dbReference type="EMBL" id="BMRP01000121">
    <property type="protein sequence ID" value="GGV05896.1"/>
    <property type="molecule type" value="Genomic_DNA"/>
</dbReference>
<dbReference type="Proteomes" id="UP000654471">
    <property type="component" value="Unassembled WGS sequence"/>
</dbReference>